<dbReference type="AlphaFoldDB" id="A0A1C6RWQ4"/>
<name>A0A1C6RWQ4_9ACTN</name>
<dbReference type="EMBL" id="FMHT01000003">
    <property type="protein sequence ID" value="SCL21596.1"/>
    <property type="molecule type" value="Genomic_DNA"/>
</dbReference>
<dbReference type="OrthoDB" id="4552872at2"/>
<dbReference type="InterPro" id="IPR025850">
    <property type="entry name" value="SUKH-3"/>
</dbReference>
<gene>
    <name evidence="1" type="ORF">GA0070616_2338</name>
</gene>
<protein>
    <submittedName>
        <fullName evidence="1">SUKH-3 immunity protein</fullName>
    </submittedName>
</protein>
<evidence type="ECO:0000313" key="2">
    <source>
        <dbReference type="Proteomes" id="UP000199699"/>
    </source>
</evidence>
<dbReference type="Proteomes" id="UP000199699">
    <property type="component" value="Unassembled WGS sequence"/>
</dbReference>
<keyword evidence="2" id="KW-1185">Reference proteome</keyword>
<reference evidence="1 2" key="1">
    <citation type="submission" date="2016-06" db="EMBL/GenBank/DDBJ databases">
        <authorList>
            <person name="Kjaerup R.B."/>
            <person name="Dalgaard T.S."/>
            <person name="Juul-Madsen H.R."/>
        </authorList>
    </citation>
    <scope>NUCLEOTIDE SEQUENCE [LARGE SCALE GENOMIC DNA]</scope>
    <source>
        <strain evidence="1 2">DSM 43818</strain>
    </source>
</reference>
<organism evidence="1 2">
    <name type="scientific">Micromonospora nigra</name>
    <dbReference type="NCBI Taxonomy" id="145857"/>
    <lineage>
        <taxon>Bacteria</taxon>
        <taxon>Bacillati</taxon>
        <taxon>Actinomycetota</taxon>
        <taxon>Actinomycetes</taxon>
        <taxon>Micromonosporales</taxon>
        <taxon>Micromonosporaceae</taxon>
        <taxon>Micromonospora</taxon>
    </lineage>
</organism>
<dbReference type="STRING" id="145857.GA0070616_2338"/>
<accession>A0A1C6RWQ4</accession>
<dbReference type="Pfam" id="PF14433">
    <property type="entry name" value="SUKH-3"/>
    <property type="match status" value="1"/>
</dbReference>
<proteinExistence type="predicted"/>
<sequence length="161" mass="17257">MTDRFPSLVAQTLAASGWTPDRRDDDRARDWALRLAALAAPDGRQHTVVPAAVEAYAEFGGLRVRPQGEGEQVAPSAFHLDPFLVRHSVHTLAALAAATGTALAPLGEEGDGTGILAVDERGRVFVLDHTGEWFLGGDLDEAVTVLVLGRQPRRVRADGTW</sequence>
<evidence type="ECO:0000313" key="1">
    <source>
        <dbReference type="EMBL" id="SCL21596.1"/>
    </source>
</evidence>
<dbReference type="RefSeq" id="WP_091080651.1">
    <property type="nucleotide sequence ID" value="NZ_FMHT01000003.1"/>
</dbReference>